<dbReference type="GO" id="GO:0030170">
    <property type="term" value="F:pyridoxal phosphate binding"/>
    <property type="evidence" value="ECO:0007669"/>
    <property type="project" value="InterPro"/>
</dbReference>
<evidence type="ECO:0000313" key="2">
    <source>
        <dbReference type="EMBL" id="RVW67600.1"/>
    </source>
</evidence>
<dbReference type="EMBL" id="QGNW01000576">
    <property type="protein sequence ID" value="RVW67600.1"/>
    <property type="molecule type" value="Genomic_DNA"/>
</dbReference>
<dbReference type="PANTHER" id="PTHR10146">
    <property type="entry name" value="PROLINE SYNTHETASE CO-TRANSCRIBED BACTERIAL HOMOLOG PROTEIN"/>
    <property type="match status" value="1"/>
</dbReference>
<organism evidence="2 3">
    <name type="scientific">Vitis vinifera</name>
    <name type="common">Grape</name>
    <dbReference type="NCBI Taxonomy" id="29760"/>
    <lineage>
        <taxon>Eukaryota</taxon>
        <taxon>Viridiplantae</taxon>
        <taxon>Streptophyta</taxon>
        <taxon>Embryophyta</taxon>
        <taxon>Tracheophyta</taxon>
        <taxon>Spermatophyta</taxon>
        <taxon>Magnoliopsida</taxon>
        <taxon>eudicotyledons</taxon>
        <taxon>Gunneridae</taxon>
        <taxon>Pentapetalae</taxon>
        <taxon>rosids</taxon>
        <taxon>Vitales</taxon>
        <taxon>Vitaceae</taxon>
        <taxon>Viteae</taxon>
        <taxon>Vitis</taxon>
    </lineage>
</organism>
<protein>
    <submittedName>
        <fullName evidence="2">Pyridoxal phosphate homeostasis protein</fullName>
    </submittedName>
</protein>
<evidence type="ECO:0000256" key="1">
    <source>
        <dbReference type="ARBA" id="ARBA00022898"/>
    </source>
</evidence>
<keyword evidence="1" id="KW-0663">Pyridoxal phosphate</keyword>
<accession>A0A438G5X1</accession>
<dbReference type="InterPro" id="IPR011078">
    <property type="entry name" value="PyrdxlP_homeostasis"/>
</dbReference>
<dbReference type="AlphaFoldDB" id="A0A438G5X1"/>
<proteinExistence type="predicted"/>
<reference evidence="2 3" key="1">
    <citation type="journal article" date="2018" name="PLoS Genet.">
        <title>Population sequencing reveals clonal diversity and ancestral inbreeding in the grapevine cultivar Chardonnay.</title>
        <authorList>
            <person name="Roach M.J."/>
            <person name="Johnson D.L."/>
            <person name="Bohlmann J."/>
            <person name="van Vuuren H.J."/>
            <person name="Jones S.J."/>
            <person name="Pretorius I.S."/>
            <person name="Schmidt S.A."/>
            <person name="Borneman A.R."/>
        </authorList>
    </citation>
    <scope>NUCLEOTIDE SEQUENCE [LARGE SCALE GENOMIC DNA]</scope>
    <source>
        <strain evidence="3">cv. Chardonnay</strain>
        <tissue evidence="2">Leaf</tissue>
    </source>
</reference>
<dbReference type="SUPFAM" id="SSF51419">
    <property type="entry name" value="PLP-binding barrel"/>
    <property type="match status" value="1"/>
</dbReference>
<dbReference type="Gene3D" id="3.20.20.10">
    <property type="entry name" value="Alanine racemase"/>
    <property type="match status" value="1"/>
</dbReference>
<dbReference type="InterPro" id="IPR029066">
    <property type="entry name" value="PLP-binding_barrel"/>
</dbReference>
<gene>
    <name evidence="2" type="primary">prosc_1</name>
    <name evidence="2" type="ORF">CK203_065419</name>
</gene>
<dbReference type="PANTHER" id="PTHR10146:SF14">
    <property type="entry name" value="PYRIDOXAL PHOSPHATE HOMEOSTASIS PROTEIN"/>
    <property type="match status" value="1"/>
</dbReference>
<sequence>MLCFSSPSPLFLVNFSKVGYHVWSGCLDRSVSERAQMKRMMVIVPACKMTLARPLRSVIFRVRQTAERSDRRSDQVRVMAVSRTKPVSHIWQVHDVGHRCFGESYVQEMNERAPQLPKDIEWYFIEHLRSNKMKQLLATVLNLAMVEGVNNEKKSFEGFGSSE</sequence>
<comment type="caution">
    <text evidence="2">The sequence shown here is derived from an EMBL/GenBank/DDBJ whole genome shotgun (WGS) entry which is preliminary data.</text>
</comment>
<evidence type="ECO:0000313" key="3">
    <source>
        <dbReference type="Proteomes" id="UP000288805"/>
    </source>
</evidence>
<dbReference type="Proteomes" id="UP000288805">
    <property type="component" value="Unassembled WGS sequence"/>
</dbReference>
<name>A0A438G5X1_VITVI</name>